<feature type="region of interest" description="Disordered" evidence="1">
    <location>
        <begin position="1"/>
        <end position="67"/>
    </location>
</feature>
<evidence type="ECO:0000313" key="3">
    <source>
        <dbReference type="EMBL" id="AWB84212.1"/>
    </source>
</evidence>
<protein>
    <recommendedName>
        <fullName evidence="2">AMIN-like domain-containing protein</fullName>
    </recommendedName>
</protein>
<gene>
    <name evidence="3" type="ORF">C3E79_06740</name>
</gene>
<dbReference type="Pfam" id="PF24837">
    <property type="entry name" value="AMIN-like"/>
    <property type="match status" value="1"/>
</dbReference>
<evidence type="ECO:0000259" key="2">
    <source>
        <dbReference type="Pfam" id="PF24837"/>
    </source>
</evidence>
<evidence type="ECO:0000313" key="4">
    <source>
        <dbReference type="Proteomes" id="UP000244754"/>
    </source>
</evidence>
<feature type="domain" description="AMIN-like" evidence="2">
    <location>
        <begin position="80"/>
        <end position="205"/>
    </location>
</feature>
<accession>A0A2S0WEX4</accession>
<feature type="compositionally biased region" description="Polar residues" evidence="1">
    <location>
        <begin position="16"/>
        <end position="35"/>
    </location>
</feature>
<dbReference type="EMBL" id="CP026948">
    <property type="protein sequence ID" value="AWB84212.1"/>
    <property type="molecule type" value="Genomic_DNA"/>
</dbReference>
<keyword evidence="4" id="KW-1185">Reference proteome</keyword>
<dbReference type="Proteomes" id="UP000244754">
    <property type="component" value="Chromosome"/>
</dbReference>
<sequence length="205" mass="21426">MVTSLALASCGAAPESPTQDDANGHTSQTKQQTLSGGADSEKPTPTPTAQAISSSEEAKPGGPLSTEKVQAYPAQGTQLSIADVRVGEHEGFDRVVFEFSGEGAPGYVAGYTPKPLQQASGYPIEVAGGAYLEVLIQGTPMSMINPNDELVKAGPMKRAAGNVQGITHGGVFEADTQYFIGLDKQRPYSLYVLENPTRVVVDVAK</sequence>
<evidence type="ECO:0000256" key="1">
    <source>
        <dbReference type="SAM" id="MobiDB-lite"/>
    </source>
</evidence>
<name>A0A2S0WEX4_9CORY</name>
<dbReference type="KEGG" id="clia:C3E79_06740"/>
<proteinExistence type="predicted"/>
<organism evidence="3 4">
    <name type="scientific">Corynebacterium liangguodongii</name>
    <dbReference type="NCBI Taxonomy" id="2079535"/>
    <lineage>
        <taxon>Bacteria</taxon>
        <taxon>Bacillati</taxon>
        <taxon>Actinomycetota</taxon>
        <taxon>Actinomycetes</taxon>
        <taxon>Mycobacteriales</taxon>
        <taxon>Corynebacteriaceae</taxon>
        <taxon>Corynebacterium</taxon>
    </lineage>
</organism>
<reference evidence="4" key="1">
    <citation type="submission" date="2018-01" db="EMBL/GenBank/DDBJ databases">
        <authorList>
            <person name="Li J."/>
        </authorList>
    </citation>
    <scope>NUCLEOTIDE SEQUENCE [LARGE SCALE GENOMIC DNA]</scope>
    <source>
        <strain evidence="4">2184</strain>
    </source>
</reference>
<dbReference type="AlphaFoldDB" id="A0A2S0WEX4"/>
<dbReference type="InterPro" id="IPR056303">
    <property type="entry name" value="AMIN-like"/>
</dbReference>